<dbReference type="PANTHER" id="PTHR11509">
    <property type="entry name" value="GLYCOPROTEIN HORMONE ALPHA CHAIN"/>
    <property type="match status" value="1"/>
</dbReference>
<dbReference type="SUPFAM" id="SSF57501">
    <property type="entry name" value="Cystine-knot cytokines"/>
    <property type="match status" value="1"/>
</dbReference>
<evidence type="ECO:0000256" key="6">
    <source>
        <dbReference type="ARBA" id="ARBA00023180"/>
    </source>
</evidence>
<evidence type="ECO:0000256" key="2">
    <source>
        <dbReference type="ARBA" id="ARBA00009128"/>
    </source>
</evidence>
<dbReference type="FunFam" id="2.10.90.10:FF:000011">
    <property type="entry name" value="Glycoprotein hormones alpha chain"/>
    <property type="match status" value="1"/>
</dbReference>
<dbReference type="Proteomes" id="UP000694523">
    <property type="component" value="Unplaced"/>
</dbReference>
<evidence type="ECO:0000256" key="1">
    <source>
        <dbReference type="ARBA" id="ARBA00004613"/>
    </source>
</evidence>
<evidence type="ECO:0000256" key="5">
    <source>
        <dbReference type="ARBA" id="ARBA00023157"/>
    </source>
</evidence>
<protein>
    <recommendedName>
        <fullName evidence="9">Glycoprotein hormones alpha chain</fullName>
    </recommendedName>
</protein>
<dbReference type="GO" id="GO:0010893">
    <property type="term" value="P:positive regulation of steroid biosynthetic process"/>
    <property type="evidence" value="ECO:0007669"/>
    <property type="project" value="TreeGrafter"/>
</dbReference>
<dbReference type="PROSITE" id="PS00779">
    <property type="entry name" value="GLYCO_HORMONE_ALPHA_1"/>
    <property type="match status" value="1"/>
</dbReference>
<dbReference type="GO" id="GO:0016914">
    <property type="term" value="C:follicle-stimulating hormone complex"/>
    <property type="evidence" value="ECO:0007669"/>
    <property type="project" value="TreeGrafter"/>
</dbReference>
<dbReference type="Pfam" id="PF00236">
    <property type="entry name" value="Hormone_6"/>
    <property type="match status" value="1"/>
</dbReference>
<keyword evidence="5" id="KW-1015">Disulfide bond</keyword>
<keyword evidence="11" id="KW-1185">Reference proteome</keyword>
<dbReference type="PROSITE" id="PS50277">
    <property type="entry name" value="GLYCO_HORMONE_ALPHA_3"/>
    <property type="match status" value="1"/>
</dbReference>
<dbReference type="Gene3D" id="2.10.90.10">
    <property type="entry name" value="Cystine-knot cytokines"/>
    <property type="match status" value="1"/>
</dbReference>
<comment type="function">
    <text evidence="7">Shared alpha chain of heterodimeric glycoprotein hormones. These hormones bind specific receptors on target cells that in turn activate downstream signaling pathways. Involved in gametogenesis and steroidogenesis.</text>
</comment>
<comment type="subunit">
    <text evidence="9">Heterodimer of an alpha and a beta chain.</text>
</comment>
<organism evidence="10 11">
    <name type="scientific">Neogobius melanostomus</name>
    <name type="common">round goby</name>
    <dbReference type="NCBI Taxonomy" id="47308"/>
    <lineage>
        <taxon>Eukaryota</taxon>
        <taxon>Metazoa</taxon>
        <taxon>Chordata</taxon>
        <taxon>Craniata</taxon>
        <taxon>Vertebrata</taxon>
        <taxon>Euteleostomi</taxon>
        <taxon>Actinopterygii</taxon>
        <taxon>Neopterygii</taxon>
        <taxon>Teleostei</taxon>
        <taxon>Neoteleostei</taxon>
        <taxon>Acanthomorphata</taxon>
        <taxon>Gobiaria</taxon>
        <taxon>Gobiiformes</taxon>
        <taxon>Gobioidei</taxon>
        <taxon>Gobiidae</taxon>
        <taxon>Benthophilinae</taxon>
        <taxon>Neogobiini</taxon>
        <taxon>Neogobius</taxon>
    </lineage>
</organism>
<dbReference type="GO" id="GO:0006590">
    <property type="term" value="P:thyroid hormone generation"/>
    <property type="evidence" value="ECO:0007669"/>
    <property type="project" value="TreeGrafter"/>
</dbReference>
<dbReference type="InterPro" id="IPR029034">
    <property type="entry name" value="Cystine-knot_cytokine"/>
</dbReference>
<proteinExistence type="inferred from homology"/>
<dbReference type="Ensembl" id="ENSNMLT00000029286.1">
    <property type="protein sequence ID" value="ENSNMLP00000026210.1"/>
    <property type="gene ID" value="ENSNMLG00000016712.1"/>
</dbReference>
<accession>A0A8C6WRC0</accession>
<evidence type="ECO:0000256" key="8">
    <source>
        <dbReference type="ARBA" id="ARBA00063097"/>
    </source>
</evidence>
<comment type="similarity">
    <text evidence="2 9">Belongs to the glycoprotein hormones subunit alpha family.</text>
</comment>
<evidence type="ECO:0000256" key="3">
    <source>
        <dbReference type="ARBA" id="ARBA00022525"/>
    </source>
</evidence>
<dbReference type="SMART" id="SM00067">
    <property type="entry name" value="GHA"/>
    <property type="match status" value="1"/>
</dbReference>
<dbReference type="AlphaFoldDB" id="A0A8C6WRC0"/>
<evidence type="ECO:0000256" key="4">
    <source>
        <dbReference type="ARBA" id="ARBA00022702"/>
    </source>
</evidence>
<keyword evidence="6 9" id="KW-0325">Glycoprotein</keyword>
<dbReference type="GO" id="GO:0016913">
    <property type="term" value="F:follicle-stimulating hormone activity"/>
    <property type="evidence" value="ECO:0007669"/>
    <property type="project" value="TreeGrafter"/>
</dbReference>
<comment type="subcellular location">
    <subcellularLocation>
        <location evidence="1 9">Secreted</location>
    </subcellularLocation>
</comment>
<evidence type="ECO:0000313" key="11">
    <source>
        <dbReference type="Proteomes" id="UP000694523"/>
    </source>
</evidence>
<sequence length="141" mass="15710">MVATSGRYKIADGHLDLLLFLQVTLATMGSVKSRGVSLLLLTLFLYLVDTYSYSDAGCEECSLKRNVVFSVDRPVYQCMGCCFSRAYPTPLRAMKTMANPKNITSEATCCVAKHSYETEVGGIRVRNHTECHCSTCYFHKV</sequence>
<reference evidence="10" key="2">
    <citation type="submission" date="2025-09" db="UniProtKB">
        <authorList>
            <consortium name="Ensembl"/>
        </authorList>
    </citation>
    <scope>IDENTIFICATION</scope>
</reference>
<dbReference type="PRINTS" id="PR00274">
    <property type="entry name" value="GLYCOHORMONE"/>
</dbReference>
<reference evidence="10" key="1">
    <citation type="submission" date="2025-08" db="UniProtKB">
        <authorList>
            <consortium name="Ensembl"/>
        </authorList>
    </citation>
    <scope>IDENTIFICATION</scope>
</reference>
<dbReference type="GO" id="GO:0005615">
    <property type="term" value="C:extracellular space"/>
    <property type="evidence" value="ECO:0007669"/>
    <property type="project" value="TreeGrafter"/>
</dbReference>
<name>A0A8C6WRC0_9GOBI</name>
<evidence type="ECO:0000256" key="7">
    <source>
        <dbReference type="ARBA" id="ARBA00057057"/>
    </source>
</evidence>
<dbReference type="PANTHER" id="PTHR11509:SF0">
    <property type="entry name" value="GLYCOPROTEIN HORMONES ALPHA CHAIN"/>
    <property type="match status" value="1"/>
</dbReference>
<dbReference type="PROSITE" id="PS00780">
    <property type="entry name" value="GLYCO_HORMONE_ALPHA_2"/>
    <property type="match status" value="1"/>
</dbReference>
<keyword evidence="3 9" id="KW-0964">Secreted</keyword>
<dbReference type="InterPro" id="IPR000476">
    <property type="entry name" value="Glyco_hormone"/>
</dbReference>
<keyword evidence="4 9" id="KW-0372">Hormone</keyword>
<evidence type="ECO:0000313" key="10">
    <source>
        <dbReference type="Ensembl" id="ENSNMLP00000026210.1"/>
    </source>
</evidence>
<evidence type="ECO:0000256" key="9">
    <source>
        <dbReference type="RuleBase" id="RU362129"/>
    </source>
</evidence>
<comment type="subunit">
    <text evidence="8">Heterodimer. Glycoprotein hormones are heterodimers composed of a common alpha chain described here and a unique beta chain which confers their biological specificity to the different hormones.</text>
</comment>